<accession>A0ABR5JB38</accession>
<dbReference type="Proteomes" id="UP000037020">
    <property type="component" value="Unassembled WGS sequence"/>
</dbReference>
<keyword evidence="2" id="KW-1185">Reference proteome</keyword>
<evidence type="ECO:0008006" key="3">
    <source>
        <dbReference type="Google" id="ProtNLM"/>
    </source>
</evidence>
<evidence type="ECO:0000313" key="1">
    <source>
        <dbReference type="EMBL" id="KOG90605.1"/>
    </source>
</evidence>
<organism evidence="1 2">
    <name type="scientific">Streptomyces varsoviensis</name>
    <dbReference type="NCBI Taxonomy" id="67373"/>
    <lineage>
        <taxon>Bacteria</taxon>
        <taxon>Bacillati</taxon>
        <taxon>Actinomycetota</taxon>
        <taxon>Actinomycetes</taxon>
        <taxon>Kitasatosporales</taxon>
        <taxon>Streptomycetaceae</taxon>
        <taxon>Streptomyces</taxon>
    </lineage>
</organism>
<dbReference type="RefSeq" id="WP_030874662.1">
    <property type="nucleotide sequence ID" value="NZ_JBIRHZ010000007.1"/>
</dbReference>
<dbReference type="EMBL" id="LGUT01000640">
    <property type="protein sequence ID" value="KOG90605.1"/>
    <property type="molecule type" value="Genomic_DNA"/>
</dbReference>
<protein>
    <recommendedName>
        <fullName evidence="3">DUF4253 domain-containing protein</fullName>
    </recommendedName>
</protein>
<name>A0ABR5JB38_9ACTN</name>
<reference evidence="1 2" key="1">
    <citation type="submission" date="2015-07" db="EMBL/GenBank/DDBJ databases">
        <authorList>
            <person name="Ju K.-S."/>
            <person name="Doroghazi J.R."/>
            <person name="Metcalf W.W."/>
        </authorList>
    </citation>
    <scope>NUCLEOTIDE SEQUENCE [LARGE SCALE GENOMIC DNA]</scope>
    <source>
        <strain evidence="1 2">NRRL B-3589</strain>
    </source>
</reference>
<proteinExistence type="predicted"/>
<sequence length="257" mass="29703">MTQPFQQTAARRRLDDALDHLAVVFRGMTAHPDEHNCECHWGSEEDLALLKTPDTELSADLLRRTWQATDWEYEAPVLRRVLPQFASALTRGLIEPFWGMHEVGLKFHRAKWEQWPAEQAAAVQEFLGAWWDVTLIDPEPAVSADEVFALCAEATGMLGPWLRAWERHDHGTADQHLARAVGSWEYDLLDDQLPWDTWHNADDMRDELTSWLLRHASARLRAHGAPSELLHRIRLFGLSGLDRWEDPHYPRWPGPRC</sequence>
<gene>
    <name evidence="1" type="ORF">ADK38_07800</name>
</gene>
<comment type="caution">
    <text evidence="1">The sequence shown here is derived from an EMBL/GenBank/DDBJ whole genome shotgun (WGS) entry which is preliminary data.</text>
</comment>
<evidence type="ECO:0000313" key="2">
    <source>
        <dbReference type="Proteomes" id="UP000037020"/>
    </source>
</evidence>